<proteinExistence type="predicted"/>
<keyword evidence="2" id="KW-1185">Reference proteome</keyword>
<dbReference type="Proteomes" id="UP001139981">
    <property type="component" value="Unassembled WGS sequence"/>
</dbReference>
<evidence type="ECO:0000313" key="1">
    <source>
        <dbReference type="EMBL" id="KAJ2892180.1"/>
    </source>
</evidence>
<evidence type="ECO:0000313" key="2">
    <source>
        <dbReference type="Proteomes" id="UP001139981"/>
    </source>
</evidence>
<protein>
    <submittedName>
        <fullName evidence="1">Ribosome biogenesis protein erb1</fullName>
    </submittedName>
</protein>
<sequence>MAVQNKGKKRGASSREAPAVVEKEPLFPVSKGIDIPSDPEEASDEEEEVEEGDFDEMLKEMARDQGIDSDDNNEGDEVEDDEVEADDESDIHSSDIEGASSEDGDDESGEDDDESEEAEEVEEDESSEHDVEGAEELDEVNMDKLTIRDFVGDIQGWKEYRKTLPQIDAGYASDSSTEEPANTIGNVPIEWYEDYPHIGYDIDGKRIMRPATGDELDRFLSNMDDPDVFRTARDEVNQQDVKLSAEEVDIIRRIQGGSIPDADYNPYEATVEWFSSKTMQTPLSGAPLAKRGFIPSKWEHKRVMKIVRAIRQGHITRSSAPNKDAKPRFYDVWEKAAQGEEDAAQQKRLARRARMPAPRLALPTHDESYHPPAEYLPTDAERQKWLDEDADHRKKNYLPQDFGALRSVPGYARFVQERFQRCLDLYLAPRMLKRTTQLNAEELMPKLPDPRDLRPFPAAEALAYIGHTGRVRSISIDPTGLWLLSGSDDGTVRLWEIVSGRCARIWNLKETVHMVAWCPSSDVCVFAAAAGSRTLVVIPPELCDEQKRLLSEDLVRAGFNSAAQPEDGDEDDDSLPVSWDMPTTAEQASGIHVSVAMHKTVKAVAWHRRGDYLATLTSEEGGCSVLIHQLSKHKSQRPFRKLKGAVQSIMFHPTKPWFLVATQRYVRIYNLMQQALVKTLQPGVKWISSIDVHPQGDNVI</sequence>
<organism evidence="1 2">
    <name type="scientific">Coemansia aciculifera</name>
    <dbReference type="NCBI Taxonomy" id="417176"/>
    <lineage>
        <taxon>Eukaryota</taxon>
        <taxon>Fungi</taxon>
        <taxon>Fungi incertae sedis</taxon>
        <taxon>Zoopagomycota</taxon>
        <taxon>Kickxellomycotina</taxon>
        <taxon>Kickxellomycetes</taxon>
        <taxon>Kickxellales</taxon>
        <taxon>Kickxellaceae</taxon>
        <taxon>Coemansia</taxon>
    </lineage>
</organism>
<reference evidence="1" key="1">
    <citation type="submission" date="2022-07" db="EMBL/GenBank/DDBJ databases">
        <title>Phylogenomic reconstructions and comparative analyses of Kickxellomycotina fungi.</title>
        <authorList>
            <person name="Reynolds N.K."/>
            <person name="Stajich J.E."/>
            <person name="Barry K."/>
            <person name="Grigoriev I.V."/>
            <person name="Crous P."/>
            <person name="Smith M.E."/>
        </authorList>
    </citation>
    <scope>NUCLEOTIDE SEQUENCE</scope>
    <source>
        <strain evidence="1">CBS 190363</strain>
    </source>
</reference>
<comment type="caution">
    <text evidence="1">The sequence shown here is derived from an EMBL/GenBank/DDBJ whole genome shotgun (WGS) entry which is preliminary data.</text>
</comment>
<feature type="non-terminal residue" evidence="1">
    <location>
        <position position="700"/>
    </location>
</feature>
<gene>
    <name evidence="1" type="primary">ERB1</name>
    <name evidence="1" type="ORF">IWW38_003316</name>
</gene>
<dbReference type="EMBL" id="JANBVB010000791">
    <property type="protein sequence ID" value="KAJ2892180.1"/>
    <property type="molecule type" value="Genomic_DNA"/>
</dbReference>
<name>A0ACC1M1M8_9FUNG</name>
<accession>A0ACC1M1M8</accession>